<evidence type="ECO:0000259" key="4">
    <source>
        <dbReference type="Pfam" id="PF07992"/>
    </source>
</evidence>
<evidence type="ECO:0000313" key="5">
    <source>
        <dbReference type="EMBL" id="CAA9505218.1"/>
    </source>
</evidence>
<dbReference type="EMBL" id="CADCVT010000216">
    <property type="protein sequence ID" value="CAA9505218.1"/>
    <property type="molecule type" value="Genomic_DNA"/>
</dbReference>
<dbReference type="InterPro" id="IPR036188">
    <property type="entry name" value="FAD/NAD-bd_sf"/>
</dbReference>
<organism evidence="5">
    <name type="scientific">uncultured Solirubrobacteraceae bacterium</name>
    <dbReference type="NCBI Taxonomy" id="1162706"/>
    <lineage>
        <taxon>Bacteria</taxon>
        <taxon>Bacillati</taxon>
        <taxon>Actinomycetota</taxon>
        <taxon>Thermoleophilia</taxon>
        <taxon>Solirubrobacterales</taxon>
        <taxon>Solirubrobacteraceae</taxon>
        <taxon>environmental samples</taxon>
    </lineage>
</organism>
<dbReference type="InterPro" id="IPR050097">
    <property type="entry name" value="Ferredoxin-NADP_redctase_2"/>
</dbReference>
<feature type="domain" description="FAD/NAD(P)-binding" evidence="4">
    <location>
        <begin position="4"/>
        <end position="103"/>
    </location>
</feature>
<dbReference type="GO" id="GO:0004791">
    <property type="term" value="F:thioredoxin-disulfide reductase (NADPH) activity"/>
    <property type="evidence" value="ECO:0007669"/>
    <property type="project" value="UniProtKB-EC"/>
</dbReference>
<evidence type="ECO:0000256" key="2">
    <source>
        <dbReference type="ARBA" id="ARBA00023002"/>
    </source>
</evidence>
<keyword evidence="2 5" id="KW-0560">Oxidoreductase</keyword>
<evidence type="ECO:0000256" key="3">
    <source>
        <dbReference type="ARBA" id="ARBA00048132"/>
    </source>
</evidence>
<dbReference type="InterPro" id="IPR023753">
    <property type="entry name" value="FAD/NAD-binding_dom"/>
</dbReference>
<dbReference type="PANTHER" id="PTHR48105">
    <property type="entry name" value="THIOREDOXIN REDUCTASE 1-RELATED-RELATED"/>
    <property type="match status" value="1"/>
</dbReference>
<keyword evidence="1" id="KW-0285">Flavoprotein</keyword>
<evidence type="ECO:0000256" key="1">
    <source>
        <dbReference type="ARBA" id="ARBA00022630"/>
    </source>
</evidence>
<dbReference type="Gene3D" id="3.50.50.60">
    <property type="entry name" value="FAD/NAD(P)-binding domain"/>
    <property type="match status" value="2"/>
</dbReference>
<gene>
    <name evidence="5" type="ORF">AVDCRST_MAG85-2007</name>
</gene>
<reference evidence="5" key="1">
    <citation type="submission" date="2020-02" db="EMBL/GenBank/DDBJ databases">
        <authorList>
            <person name="Meier V. D."/>
        </authorList>
    </citation>
    <scope>NUCLEOTIDE SEQUENCE</scope>
    <source>
        <strain evidence="5">AVDCRST_MAG85</strain>
    </source>
</reference>
<dbReference type="SUPFAM" id="SSF51905">
    <property type="entry name" value="FAD/NAD(P)-binding domain"/>
    <property type="match status" value="1"/>
</dbReference>
<comment type="catalytic activity">
    <reaction evidence="3">
        <text>[thioredoxin]-dithiol + NADP(+) = [thioredoxin]-disulfide + NADPH + H(+)</text>
        <dbReference type="Rhea" id="RHEA:20345"/>
        <dbReference type="Rhea" id="RHEA-COMP:10698"/>
        <dbReference type="Rhea" id="RHEA-COMP:10700"/>
        <dbReference type="ChEBI" id="CHEBI:15378"/>
        <dbReference type="ChEBI" id="CHEBI:29950"/>
        <dbReference type="ChEBI" id="CHEBI:50058"/>
        <dbReference type="ChEBI" id="CHEBI:57783"/>
        <dbReference type="ChEBI" id="CHEBI:58349"/>
        <dbReference type="EC" id="1.8.1.9"/>
    </reaction>
</comment>
<dbReference type="Pfam" id="PF07992">
    <property type="entry name" value="Pyr_redox_2"/>
    <property type="match status" value="1"/>
</dbReference>
<sequence>MSAAQGNGHLESVRFLTPDGEQDVEAEAMFIFIGARPETDWLDGQVARDERGFILSGPDVGRPKGWPLERDPFLLETSMPGVFVAGDVRSGSVKRVASSVGEGAMAVRFVHEHLVP</sequence>
<protein>
    <submittedName>
        <fullName evidence="5">Thioredoxin reductase</fullName>
        <ecNumber evidence="5">1.8.1.9</ecNumber>
    </submittedName>
</protein>
<dbReference type="AlphaFoldDB" id="A0A6J4STZ7"/>
<proteinExistence type="predicted"/>
<dbReference type="EC" id="1.8.1.9" evidence="5"/>
<dbReference type="PRINTS" id="PR00368">
    <property type="entry name" value="FADPNR"/>
</dbReference>
<accession>A0A6J4STZ7</accession>
<name>A0A6J4STZ7_9ACTN</name>